<dbReference type="PANTHER" id="PTHR41259">
    <property type="entry name" value="DOUBLE-STRAND BREAK REPAIR RAD50 ATPASE, PUTATIVE-RELATED"/>
    <property type="match status" value="1"/>
</dbReference>
<dbReference type="EMBL" id="CP054021">
    <property type="protein sequence ID" value="QKK18881.1"/>
    <property type="molecule type" value="Genomic_DNA"/>
</dbReference>
<dbReference type="InterPro" id="IPR027417">
    <property type="entry name" value="P-loop_NTPase"/>
</dbReference>
<evidence type="ECO:0000313" key="3">
    <source>
        <dbReference type="EMBL" id="QKK18881.1"/>
    </source>
</evidence>
<proteinExistence type="predicted"/>
<feature type="coiled-coil region" evidence="1">
    <location>
        <begin position="892"/>
        <end position="926"/>
    </location>
</feature>
<feature type="coiled-coil region" evidence="1">
    <location>
        <begin position="489"/>
        <end position="516"/>
    </location>
</feature>
<keyword evidence="1" id="KW-0175">Coiled coil</keyword>
<protein>
    <submittedName>
        <fullName evidence="3">AAA family ATPase</fullName>
    </submittedName>
</protein>
<accession>A0ABX6PJS6</accession>
<evidence type="ECO:0000313" key="4">
    <source>
        <dbReference type="Proteomes" id="UP000305673"/>
    </source>
</evidence>
<keyword evidence="4" id="KW-1185">Reference proteome</keyword>
<dbReference type="InterPro" id="IPR038734">
    <property type="entry name" value="YhaN_AAA"/>
</dbReference>
<organism evidence="3 4">
    <name type="scientific">Rhizobium indicum</name>
    <dbReference type="NCBI Taxonomy" id="2583231"/>
    <lineage>
        <taxon>Bacteria</taxon>
        <taxon>Pseudomonadati</taxon>
        <taxon>Pseudomonadota</taxon>
        <taxon>Alphaproteobacteria</taxon>
        <taxon>Hyphomicrobiales</taxon>
        <taxon>Rhizobiaceae</taxon>
        <taxon>Rhizobium/Agrobacterium group</taxon>
        <taxon>Rhizobium</taxon>
    </lineage>
</organism>
<dbReference type="Proteomes" id="UP000305673">
    <property type="component" value="Chromosome"/>
</dbReference>
<feature type="coiled-coil region" evidence="1">
    <location>
        <begin position="184"/>
        <end position="211"/>
    </location>
</feature>
<name>A0ABX6PJS6_9HYPH</name>
<evidence type="ECO:0000259" key="2">
    <source>
        <dbReference type="Pfam" id="PF13514"/>
    </source>
</evidence>
<evidence type="ECO:0000256" key="1">
    <source>
        <dbReference type="SAM" id="Coils"/>
    </source>
</evidence>
<feature type="domain" description="YhaN AAA" evidence="2">
    <location>
        <begin position="1"/>
        <end position="208"/>
    </location>
</feature>
<reference evidence="3 4" key="1">
    <citation type="submission" date="2020-05" db="EMBL/GenBank/DDBJ databases">
        <title>Genome sequences of pea root nodulating Rhizobium spp.</title>
        <authorList>
            <person name="Rahi P."/>
        </authorList>
    </citation>
    <scope>NUCLEOTIDE SEQUENCE [LARGE SCALE GENOMIC DNA]</scope>
    <source>
        <strain evidence="4">JKLM 12A2</strain>
    </source>
</reference>
<dbReference type="SUPFAM" id="SSF52540">
    <property type="entry name" value="P-loop containing nucleoside triphosphate hydrolases"/>
    <property type="match status" value="1"/>
</dbReference>
<dbReference type="PANTHER" id="PTHR41259:SF1">
    <property type="entry name" value="DOUBLE-STRAND BREAK REPAIR RAD50 ATPASE, PUTATIVE-RELATED"/>
    <property type="match status" value="1"/>
</dbReference>
<dbReference type="Gene3D" id="3.40.50.300">
    <property type="entry name" value="P-loop containing nucleotide triphosphate hydrolases"/>
    <property type="match status" value="2"/>
</dbReference>
<gene>
    <name evidence="3" type="ORF">FFM53_021560</name>
</gene>
<dbReference type="RefSeq" id="WP_138387158.1">
    <property type="nucleotide sequence ID" value="NZ_CP054021.1"/>
</dbReference>
<sequence length="1168" mass="129649">MRINRLDLTRYGKFTDAAIDFGPRPVASPDLHVIYGPNEAGKSTTLDAILDLIFGIGNTTKYGFLHPYNAMRLGANVHVAGQERDFVRIKRPQSSLLDREERSVADAEIKADLGGIDRDAFSTMFSLDDITLEKGGESILASKGDLGELLFSASAGLSDLSRQLLAIRADADGFYKVRARSGLLSDLKARLTELKQKRDELDLKANEYHRRVAELGRLDDLYDHALAERANTQRRTDDINRILRALPTMRRLTGLRHQLETLEIVSEPPESWRLELPDIRRSGIEIHVKMDQLSRAISEIEQEIGEIADDEVALRLAARVGELTKTQEPRYITAQADIPKLTARVAELSVETLLLQLGKPNENSPARLVLDAATVGKLRALIQSKSGIEVRRASAMEEFAKAERALQEEGEKVSRFYEFRSPARVKAFELLSATVKALPKQDDGTAIRSLMRRRETAEVALTESVAQLAPWRGSPAELAVMSTPSPAKFDDWKARYRETREKLNAARSELDRLEPESRRLDAEISVVREMAGEIDEPSVAASRAARDKAWILHRQTMDAKTANNFESAMRTDDQLVSQRILYFGEATKLAQLMLNRASVGSDIDTARGRLEAAEFSLAELATQMSGTLALISADSDFSSDPADLEEWFRGRAAALRSRDDLASIDQEIADIRDRAEQSKKRLLAAMVGAGLIFNPDADLGTLFAAAEEGLDDFNLAVDQAERLEQLKEDNAARARATTEALKAADEWDERWSELCGSCWLGELTPTPDVDAVNGILHVLEKLAAADETKAGLVDRIQKMENDRALFEASVFEFCDTLEIPRSASLTELARTISDRIRAAERGQEQRQKLLGDLAKKRDDERALLIAKEVLDARIGKMVAFFGCATMDEVEAFIDLSLKRQALRNSIAELEQELVEIGGANDIAEIEGRLALADRETLEGELALLVPTLEDQDKKCHDVFHERSTMQKALDAIGGDSVVAEIEEQRRTVLLEIEERAGRYLELRAGITAAEHALKLYRDRHRSGMMTRASEAFRTISRGAYTGVAAQPSKDGEVLIALPANGGSKAADQLSKGARFQLYLALRVAGYHEFVANRAPVPFIADDIMETFDDFRAEEAFKLFAEMGRYGQVIYLTHHQHLTEIARKVCPGVRLHNLETIESARGLAGIAAE</sequence>
<dbReference type="Pfam" id="PF13514">
    <property type="entry name" value="AAA_27"/>
    <property type="match status" value="1"/>
</dbReference>